<dbReference type="AlphaFoldDB" id="A0AAW1H7U0"/>
<evidence type="ECO:0000313" key="2">
    <source>
        <dbReference type="Proteomes" id="UP001443914"/>
    </source>
</evidence>
<reference evidence="1" key="1">
    <citation type="submission" date="2024-03" db="EMBL/GenBank/DDBJ databases">
        <title>WGS assembly of Saponaria officinalis var. Norfolk2.</title>
        <authorList>
            <person name="Jenkins J."/>
            <person name="Shu S."/>
            <person name="Grimwood J."/>
            <person name="Barry K."/>
            <person name="Goodstein D."/>
            <person name="Schmutz J."/>
            <person name="Leebens-Mack J."/>
            <person name="Osbourn A."/>
        </authorList>
    </citation>
    <scope>NUCLEOTIDE SEQUENCE [LARGE SCALE GENOMIC DNA]</scope>
    <source>
        <strain evidence="1">JIC</strain>
    </source>
</reference>
<organism evidence="1 2">
    <name type="scientific">Saponaria officinalis</name>
    <name type="common">Common soapwort</name>
    <name type="synonym">Lychnis saponaria</name>
    <dbReference type="NCBI Taxonomy" id="3572"/>
    <lineage>
        <taxon>Eukaryota</taxon>
        <taxon>Viridiplantae</taxon>
        <taxon>Streptophyta</taxon>
        <taxon>Embryophyta</taxon>
        <taxon>Tracheophyta</taxon>
        <taxon>Spermatophyta</taxon>
        <taxon>Magnoliopsida</taxon>
        <taxon>eudicotyledons</taxon>
        <taxon>Gunneridae</taxon>
        <taxon>Pentapetalae</taxon>
        <taxon>Caryophyllales</taxon>
        <taxon>Caryophyllaceae</taxon>
        <taxon>Caryophylleae</taxon>
        <taxon>Saponaria</taxon>
    </lineage>
</organism>
<protein>
    <submittedName>
        <fullName evidence="1">Uncharacterized protein</fullName>
    </submittedName>
</protein>
<dbReference type="PANTHER" id="PTHR33710:SF81">
    <property type="entry name" value="ENDONUCLEASE_EXONUCLEASE_PHOSPHATASE DOMAIN-CONTAINING PROTEIN"/>
    <property type="match status" value="1"/>
</dbReference>
<dbReference type="Proteomes" id="UP001443914">
    <property type="component" value="Unassembled WGS sequence"/>
</dbReference>
<accession>A0AAW1H7U0</accession>
<gene>
    <name evidence="1" type="ORF">RND81_12G077600</name>
</gene>
<comment type="caution">
    <text evidence="1">The sequence shown here is derived from an EMBL/GenBank/DDBJ whole genome shotgun (WGS) entry which is preliminary data.</text>
</comment>
<dbReference type="SUPFAM" id="SSF56219">
    <property type="entry name" value="DNase I-like"/>
    <property type="match status" value="1"/>
</dbReference>
<keyword evidence="2" id="KW-1185">Reference proteome</keyword>
<proteinExistence type="predicted"/>
<dbReference type="Gene3D" id="3.60.10.10">
    <property type="entry name" value="Endonuclease/exonuclease/phosphatase"/>
    <property type="match status" value="1"/>
</dbReference>
<dbReference type="EMBL" id="JBDFQZ010000012">
    <property type="protein sequence ID" value="KAK9672118.1"/>
    <property type="molecule type" value="Genomic_DNA"/>
</dbReference>
<dbReference type="InterPro" id="IPR036691">
    <property type="entry name" value="Endo/exonu/phosph_ase_sf"/>
</dbReference>
<sequence>MYPNERVGAPVKLHEIAPFRRCVQSYDLTDLKTTGVFFTWNNKQDGDNRVMSKLDRVLVNPGWLALFHDAHVEYLPEGLYDHSPGLVHLTLARRVGRARFKFFNMWTLVPEFLKIVQCWVERVNGVPMFRVTEKLRRLKQPLKKLNCLVFSDIEQKADLALKFLTDV</sequence>
<dbReference type="PANTHER" id="PTHR33710">
    <property type="entry name" value="BNAC02G09200D PROTEIN"/>
    <property type="match status" value="1"/>
</dbReference>
<name>A0AAW1H7U0_SAPOF</name>
<evidence type="ECO:0000313" key="1">
    <source>
        <dbReference type="EMBL" id="KAK9672118.1"/>
    </source>
</evidence>